<keyword evidence="3 5" id="KW-0687">Ribonucleoprotein</keyword>
<evidence type="ECO:0000256" key="1">
    <source>
        <dbReference type="ARBA" id="ARBA00006598"/>
    </source>
</evidence>
<evidence type="ECO:0000256" key="5">
    <source>
        <dbReference type="HAMAP-Rule" id="MF_00514"/>
    </source>
</evidence>
<comment type="caution">
    <text evidence="7">The sequence shown here is derived from an EMBL/GenBank/DDBJ whole genome shotgun (WGS) entry which is preliminary data.</text>
</comment>
<dbReference type="GO" id="GO:0022625">
    <property type="term" value="C:cytosolic large ribosomal subunit"/>
    <property type="evidence" value="ECO:0007669"/>
    <property type="project" value="TreeGrafter"/>
</dbReference>
<proteinExistence type="inferred from homology"/>
<gene>
    <name evidence="5 7" type="primary">rpmI</name>
    <name evidence="7" type="ORF">FJZ47_04580</name>
</gene>
<evidence type="ECO:0000256" key="3">
    <source>
        <dbReference type="ARBA" id="ARBA00023274"/>
    </source>
</evidence>
<dbReference type="Proteomes" id="UP000712673">
    <property type="component" value="Unassembled WGS sequence"/>
</dbReference>
<dbReference type="PRINTS" id="PR00064">
    <property type="entry name" value="RIBOSOMALL35"/>
</dbReference>
<evidence type="ECO:0000313" key="8">
    <source>
        <dbReference type="Proteomes" id="UP000712673"/>
    </source>
</evidence>
<comment type="similarity">
    <text evidence="1 5 6">Belongs to the bacterial ribosomal protein bL35 family.</text>
</comment>
<dbReference type="InterPro" id="IPR001706">
    <property type="entry name" value="Ribosomal_bL35"/>
</dbReference>
<dbReference type="NCBIfam" id="TIGR00001">
    <property type="entry name" value="rpmI_bact"/>
    <property type="match status" value="1"/>
</dbReference>
<evidence type="ECO:0000256" key="4">
    <source>
        <dbReference type="ARBA" id="ARBA00071664"/>
    </source>
</evidence>
<dbReference type="GO" id="GO:0003735">
    <property type="term" value="F:structural constituent of ribosome"/>
    <property type="evidence" value="ECO:0007669"/>
    <property type="project" value="InterPro"/>
</dbReference>
<dbReference type="SUPFAM" id="SSF143034">
    <property type="entry name" value="L35p-like"/>
    <property type="match status" value="1"/>
</dbReference>
<accession>A0A938B2S4</accession>
<dbReference type="InterPro" id="IPR021137">
    <property type="entry name" value="Ribosomal_bL35-like"/>
</dbReference>
<evidence type="ECO:0000256" key="2">
    <source>
        <dbReference type="ARBA" id="ARBA00022980"/>
    </source>
</evidence>
<reference evidence="7" key="1">
    <citation type="submission" date="2019-03" db="EMBL/GenBank/DDBJ databases">
        <title>Lake Tanganyika Metagenome-Assembled Genomes (MAGs).</title>
        <authorList>
            <person name="Tran P."/>
        </authorList>
    </citation>
    <scope>NUCLEOTIDE SEQUENCE</scope>
    <source>
        <strain evidence="7">K_DeepCast_65m_m2_066</strain>
    </source>
</reference>
<organism evidence="7 8">
    <name type="scientific">Tectimicrobiota bacterium</name>
    <dbReference type="NCBI Taxonomy" id="2528274"/>
    <lineage>
        <taxon>Bacteria</taxon>
        <taxon>Pseudomonadati</taxon>
        <taxon>Nitrospinota/Tectimicrobiota group</taxon>
        <taxon>Candidatus Tectimicrobiota</taxon>
    </lineage>
</organism>
<dbReference type="GO" id="GO:0006412">
    <property type="term" value="P:translation"/>
    <property type="evidence" value="ECO:0007669"/>
    <property type="project" value="UniProtKB-UniRule"/>
</dbReference>
<protein>
    <recommendedName>
        <fullName evidence="4 5">Large ribosomal subunit protein bL35</fullName>
    </recommendedName>
</protein>
<name>A0A938B2S4_UNCTE</name>
<dbReference type="InterPro" id="IPR018265">
    <property type="entry name" value="Ribosomal_bL35_CS"/>
</dbReference>
<dbReference type="PANTHER" id="PTHR33343:SF1">
    <property type="entry name" value="LARGE RIBOSOMAL SUBUNIT PROTEIN BL35M"/>
    <property type="match status" value="1"/>
</dbReference>
<evidence type="ECO:0000256" key="6">
    <source>
        <dbReference type="RuleBase" id="RU000568"/>
    </source>
</evidence>
<dbReference type="PROSITE" id="PS00936">
    <property type="entry name" value="RIBOSOMAL_L35"/>
    <property type="match status" value="1"/>
</dbReference>
<dbReference type="PANTHER" id="PTHR33343">
    <property type="entry name" value="54S RIBOSOMAL PROTEIN BL35M"/>
    <property type="match status" value="1"/>
</dbReference>
<dbReference type="EMBL" id="VGLS01000090">
    <property type="protein sequence ID" value="MBM3223065.1"/>
    <property type="molecule type" value="Genomic_DNA"/>
</dbReference>
<dbReference type="HAMAP" id="MF_00514">
    <property type="entry name" value="Ribosomal_bL35"/>
    <property type="match status" value="1"/>
</dbReference>
<keyword evidence="2 5" id="KW-0689">Ribosomal protein</keyword>
<dbReference type="Gene3D" id="4.10.410.60">
    <property type="match status" value="1"/>
</dbReference>
<dbReference type="FunFam" id="4.10.410.60:FF:000001">
    <property type="entry name" value="50S ribosomal protein L35"/>
    <property type="match status" value="1"/>
</dbReference>
<evidence type="ECO:0000313" key="7">
    <source>
        <dbReference type="EMBL" id="MBM3223065.1"/>
    </source>
</evidence>
<dbReference type="AlphaFoldDB" id="A0A938B2S4"/>
<sequence length="64" mass="7553">MPKMKSSRSARKRFRLTATGQVRRNHAFVRHILTKKTRKRKRSLRHTTLVSAADSRRIKKLLLA</sequence>
<dbReference type="InterPro" id="IPR037229">
    <property type="entry name" value="Ribosomal_bL35_sf"/>
</dbReference>
<dbReference type="Pfam" id="PF01632">
    <property type="entry name" value="Ribosomal_L35p"/>
    <property type="match status" value="1"/>
</dbReference>